<evidence type="ECO:0000259" key="3">
    <source>
        <dbReference type="PROSITE" id="PS50238"/>
    </source>
</evidence>
<dbReference type="AlphaFoldDB" id="A0A163M0I1"/>
<dbReference type="PANTHER" id="PTHR14963">
    <property type="entry name" value="RHO GTPASE ACTIVATING PROTEIN 18,19-RELATED"/>
    <property type="match status" value="1"/>
</dbReference>
<dbReference type="GO" id="GO:0005096">
    <property type="term" value="F:GTPase activator activity"/>
    <property type="evidence" value="ECO:0007669"/>
    <property type="project" value="UniProtKB-KW"/>
</dbReference>
<dbReference type="Pfam" id="PF00620">
    <property type="entry name" value="RhoGAP"/>
    <property type="match status" value="1"/>
</dbReference>
<accession>A0A163M0I1</accession>
<dbReference type="STRING" id="4829.A0A163M0I1"/>
<dbReference type="OMA" id="EESFMAI"/>
<dbReference type="InterPro" id="IPR000198">
    <property type="entry name" value="RhoGAP_dom"/>
</dbReference>
<feature type="domain" description="Rho-GAP" evidence="3">
    <location>
        <begin position="122"/>
        <end position="324"/>
    </location>
</feature>
<protein>
    <recommendedName>
        <fullName evidence="3">Rho-GAP domain-containing protein</fullName>
    </recommendedName>
</protein>
<keyword evidence="1" id="KW-0343">GTPase activation</keyword>
<feature type="region of interest" description="Disordered" evidence="2">
    <location>
        <begin position="396"/>
        <end position="417"/>
    </location>
</feature>
<evidence type="ECO:0000256" key="2">
    <source>
        <dbReference type="SAM" id="MobiDB-lite"/>
    </source>
</evidence>
<dbReference type="GO" id="GO:0030833">
    <property type="term" value="P:regulation of actin filament polymerization"/>
    <property type="evidence" value="ECO:0007669"/>
    <property type="project" value="TreeGrafter"/>
</dbReference>
<dbReference type="InParanoid" id="A0A163M0I1"/>
<keyword evidence="5" id="KW-1185">Reference proteome</keyword>
<dbReference type="InterPro" id="IPR008936">
    <property type="entry name" value="Rho_GTPase_activation_prot"/>
</dbReference>
<sequence length="435" mass="49162">MDQQQQLRPEKEVDATLINTPIPSSLGVPSSSTLQRRSQDYVKTIPKAKFYYFAELGALDHYMLKHIAVLYLDELLEDHFSLEELADLIDDKKNSTLWGKFVTSLKTGGNKKTHTKEGTFGVPLDVLIEKSGVESNMGASPTRIRIPSLLEEIIFAMKQMDVSVEGIFRKPGSVKHLNDLLEEIDKSPGEINLLNENAIHLAGLMKRFLRSMPEPLLTFKLHRLFTTIQKLENEADRKRAMHLACCLLPKSNRDTMEVLFLFIHWVSTFSHMDNHGGNKMDLLNMATMFAPNVIYSKSKDPLKDESFGVIETVYLLLKHQEEFATVPEDFAPMLENLTYGENDMELNVRHILKKCEAVMKMARHQAGRSEDRPPPLLPRQHSSPATAVFTTATNEAMPRHSNSAPTTPNPLDHVHPSGYCLSPVDHFTPTPLPQL</sequence>
<dbReference type="PROSITE" id="PS50238">
    <property type="entry name" value="RHOGAP"/>
    <property type="match status" value="1"/>
</dbReference>
<dbReference type="GO" id="GO:0005737">
    <property type="term" value="C:cytoplasm"/>
    <property type="evidence" value="ECO:0007669"/>
    <property type="project" value="TreeGrafter"/>
</dbReference>
<dbReference type="EMBL" id="LT553140">
    <property type="protein sequence ID" value="SAM00108.1"/>
    <property type="molecule type" value="Genomic_DNA"/>
</dbReference>
<feature type="compositionally biased region" description="Polar residues" evidence="2">
    <location>
        <begin position="396"/>
        <end position="406"/>
    </location>
</feature>
<proteinExistence type="predicted"/>
<dbReference type="OrthoDB" id="20689at2759"/>
<dbReference type="GO" id="GO:0007165">
    <property type="term" value="P:signal transduction"/>
    <property type="evidence" value="ECO:0007669"/>
    <property type="project" value="InterPro"/>
</dbReference>
<dbReference type="Proteomes" id="UP000078561">
    <property type="component" value="Unassembled WGS sequence"/>
</dbReference>
<evidence type="ECO:0000313" key="5">
    <source>
        <dbReference type="Proteomes" id="UP000078561"/>
    </source>
</evidence>
<name>A0A163M0I1_ABSGL</name>
<dbReference type="Gene3D" id="1.10.555.10">
    <property type="entry name" value="Rho GTPase activation protein"/>
    <property type="match status" value="1"/>
</dbReference>
<dbReference type="PANTHER" id="PTHR14963:SF1">
    <property type="entry name" value="RHO GTPASE-ACTIVATING PROTEIN CONUNDRUM"/>
    <property type="match status" value="1"/>
</dbReference>
<feature type="region of interest" description="Disordered" evidence="2">
    <location>
        <begin position="364"/>
        <end position="383"/>
    </location>
</feature>
<organism evidence="4">
    <name type="scientific">Absidia glauca</name>
    <name type="common">Pin mould</name>
    <dbReference type="NCBI Taxonomy" id="4829"/>
    <lineage>
        <taxon>Eukaryota</taxon>
        <taxon>Fungi</taxon>
        <taxon>Fungi incertae sedis</taxon>
        <taxon>Mucoromycota</taxon>
        <taxon>Mucoromycotina</taxon>
        <taxon>Mucoromycetes</taxon>
        <taxon>Mucorales</taxon>
        <taxon>Cunninghamellaceae</taxon>
        <taxon>Absidia</taxon>
    </lineage>
</organism>
<evidence type="ECO:0000256" key="1">
    <source>
        <dbReference type="ARBA" id="ARBA00022468"/>
    </source>
</evidence>
<evidence type="ECO:0000313" key="4">
    <source>
        <dbReference type="EMBL" id="SAM00108.1"/>
    </source>
</evidence>
<reference evidence="4" key="1">
    <citation type="submission" date="2016-04" db="EMBL/GenBank/DDBJ databases">
        <authorList>
            <person name="Evans L.H."/>
            <person name="Alamgir A."/>
            <person name="Owens N."/>
            <person name="Weber N.D."/>
            <person name="Virtaneva K."/>
            <person name="Barbian K."/>
            <person name="Babar A."/>
            <person name="Rosenke K."/>
        </authorList>
    </citation>
    <scope>NUCLEOTIDE SEQUENCE [LARGE SCALE GENOMIC DNA]</scope>
    <source>
        <strain evidence="4">CBS 101.48</strain>
    </source>
</reference>
<dbReference type="SUPFAM" id="SSF48350">
    <property type="entry name" value="GTPase activation domain, GAP"/>
    <property type="match status" value="1"/>
</dbReference>
<gene>
    <name evidence="4" type="primary">ABSGL_05783.1 scaffold 7482</name>
</gene>
<dbReference type="SMART" id="SM00324">
    <property type="entry name" value="RhoGAP"/>
    <property type="match status" value="1"/>
</dbReference>
<dbReference type="GO" id="GO:0051056">
    <property type="term" value="P:regulation of small GTPase mediated signal transduction"/>
    <property type="evidence" value="ECO:0007669"/>
    <property type="project" value="TreeGrafter"/>
</dbReference>